<evidence type="ECO:0000256" key="5">
    <source>
        <dbReference type="ARBA" id="ARBA00023155"/>
    </source>
</evidence>
<dbReference type="InterPro" id="IPR017970">
    <property type="entry name" value="Homeobox_CS"/>
</dbReference>
<reference evidence="13" key="1">
    <citation type="submission" date="2024-06" db="EMBL/GenBank/DDBJ databases">
        <authorList>
            <person name="Ryan C."/>
        </authorList>
    </citation>
    <scope>NUCLEOTIDE SEQUENCE [LARGE SCALE GENOMIC DNA]</scope>
</reference>
<keyword evidence="5 8" id="KW-0371">Homeobox</keyword>
<dbReference type="EMBL" id="OZ075113">
    <property type="protein sequence ID" value="CAL5024018.1"/>
    <property type="molecule type" value="Genomic_DNA"/>
</dbReference>
<dbReference type="Pfam" id="PF00046">
    <property type="entry name" value="Homeodomain"/>
    <property type="match status" value="1"/>
</dbReference>
<keyword evidence="7 8" id="KW-0539">Nucleus</keyword>
<accession>A0ABC9CPY1</accession>
<evidence type="ECO:0000256" key="2">
    <source>
        <dbReference type="ARBA" id="ARBA00006074"/>
    </source>
</evidence>
<dbReference type="PROSITE" id="PS50071">
    <property type="entry name" value="HOMEOBOX_2"/>
    <property type="match status" value="1"/>
</dbReference>
<evidence type="ECO:0000256" key="7">
    <source>
        <dbReference type="ARBA" id="ARBA00023242"/>
    </source>
</evidence>
<dbReference type="PROSITE" id="PS00027">
    <property type="entry name" value="HOMEOBOX_1"/>
    <property type="match status" value="1"/>
</dbReference>
<proteinExistence type="inferred from homology"/>
<dbReference type="AlphaFoldDB" id="A0ABC9CPY1"/>
<dbReference type="InterPro" id="IPR009057">
    <property type="entry name" value="Homeodomain-like_sf"/>
</dbReference>
<dbReference type="InterPro" id="IPR050762">
    <property type="entry name" value="HD-ZIP_Homeobox_LZ_Class_II"/>
</dbReference>
<dbReference type="SMART" id="SM00389">
    <property type="entry name" value="HOX"/>
    <property type="match status" value="1"/>
</dbReference>
<feature type="DNA-binding region" description="Homeobox" evidence="8">
    <location>
        <begin position="122"/>
        <end position="181"/>
    </location>
</feature>
<evidence type="ECO:0000256" key="1">
    <source>
        <dbReference type="ARBA" id="ARBA00004123"/>
    </source>
</evidence>
<dbReference type="InterPro" id="IPR003106">
    <property type="entry name" value="Leu_zip_homeo"/>
</dbReference>
<dbReference type="SUPFAM" id="SSF46689">
    <property type="entry name" value="Homeodomain-like"/>
    <property type="match status" value="1"/>
</dbReference>
<feature type="region of interest" description="Disordered" evidence="10">
    <location>
        <begin position="60"/>
        <end position="125"/>
    </location>
</feature>
<dbReference type="InterPro" id="IPR001356">
    <property type="entry name" value="HD"/>
</dbReference>
<dbReference type="PANTHER" id="PTHR45714">
    <property type="entry name" value="HOMEOBOX-LEUCINE ZIPPER PROTEIN HAT14"/>
    <property type="match status" value="1"/>
</dbReference>
<dbReference type="CDD" id="cd00086">
    <property type="entry name" value="homeodomain"/>
    <property type="match status" value="1"/>
</dbReference>
<protein>
    <recommendedName>
        <fullName evidence="11">Homeobox domain-containing protein</fullName>
    </recommendedName>
</protein>
<comment type="similarity">
    <text evidence="2">Belongs to the HD-ZIP homeobox family. Class II subfamily.</text>
</comment>
<sequence>MSSLTTAGSSEEHSASVEEFVGTHLSLGVGGVSAGGLTTTSRRPRTVQLFGEVLSLQDADDHGGARHREPVAASKRKRDYGGSGAAAAGAADSSRQNKKSRNFQDAVDDDGERRSPTIDGGGGRKKLRLTAAQAAMLEDSFRAHNILSHAEKQDLARRVSLSARQVEVWFQNRRARTKLKQTEVDCELLRRWCDRLTDENSRLRRDLADLRAAAPARLAAVCAACCHKQQAAAGEMAA</sequence>
<dbReference type="PANTHER" id="PTHR45714:SF72">
    <property type="entry name" value="HOMEOBOX-LEUCINE ZIPPER PROTEIN HOX26-RELATED"/>
    <property type="match status" value="1"/>
</dbReference>
<evidence type="ECO:0000256" key="4">
    <source>
        <dbReference type="ARBA" id="ARBA00023125"/>
    </source>
</evidence>
<reference evidence="12 13" key="2">
    <citation type="submission" date="2024-10" db="EMBL/GenBank/DDBJ databases">
        <authorList>
            <person name="Ryan C."/>
        </authorList>
    </citation>
    <scope>NUCLEOTIDE SEQUENCE [LARGE SCALE GENOMIC DNA]</scope>
</reference>
<dbReference type="Proteomes" id="UP001497457">
    <property type="component" value="Chromosome 3rd"/>
</dbReference>
<feature type="compositionally biased region" description="Low complexity" evidence="10">
    <location>
        <begin position="85"/>
        <end position="94"/>
    </location>
</feature>
<dbReference type="Gene3D" id="1.10.10.60">
    <property type="entry name" value="Homeodomain-like"/>
    <property type="match status" value="1"/>
</dbReference>
<keyword evidence="4 8" id="KW-0238">DNA-binding</keyword>
<evidence type="ECO:0000256" key="3">
    <source>
        <dbReference type="ARBA" id="ARBA00023015"/>
    </source>
</evidence>
<organism evidence="12 13">
    <name type="scientific">Urochloa decumbens</name>
    <dbReference type="NCBI Taxonomy" id="240449"/>
    <lineage>
        <taxon>Eukaryota</taxon>
        <taxon>Viridiplantae</taxon>
        <taxon>Streptophyta</taxon>
        <taxon>Embryophyta</taxon>
        <taxon>Tracheophyta</taxon>
        <taxon>Spermatophyta</taxon>
        <taxon>Magnoliopsida</taxon>
        <taxon>Liliopsida</taxon>
        <taxon>Poales</taxon>
        <taxon>Poaceae</taxon>
        <taxon>PACMAD clade</taxon>
        <taxon>Panicoideae</taxon>
        <taxon>Panicodae</taxon>
        <taxon>Paniceae</taxon>
        <taxon>Melinidinae</taxon>
        <taxon>Urochloa</taxon>
    </lineage>
</organism>
<dbReference type="GO" id="GO:0005634">
    <property type="term" value="C:nucleus"/>
    <property type="evidence" value="ECO:0007669"/>
    <property type="project" value="UniProtKB-SubCell"/>
</dbReference>
<evidence type="ECO:0000256" key="6">
    <source>
        <dbReference type="ARBA" id="ARBA00023163"/>
    </source>
</evidence>
<keyword evidence="6" id="KW-0804">Transcription</keyword>
<keyword evidence="13" id="KW-1185">Reference proteome</keyword>
<gene>
    <name evidence="12" type="ORF">URODEC1_LOCUS77287</name>
</gene>
<evidence type="ECO:0000256" key="9">
    <source>
        <dbReference type="RuleBase" id="RU000682"/>
    </source>
</evidence>
<name>A0ABC9CPY1_9POAL</name>
<evidence type="ECO:0000259" key="11">
    <source>
        <dbReference type="PROSITE" id="PS50071"/>
    </source>
</evidence>
<comment type="subcellular location">
    <subcellularLocation>
        <location evidence="1 8 9">Nucleus</location>
    </subcellularLocation>
</comment>
<evidence type="ECO:0000313" key="13">
    <source>
        <dbReference type="Proteomes" id="UP001497457"/>
    </source>
</evidence>
<dbReference type="Pfam" id="PF02183">
    <property type="entry name" value="HALZ"/>
    <property type="match status" value="1"/>
</dbReference>
<feature type="compositionally biased region" description="Basic and acidic residues" evidence="10">
    <location>
        <begin position="60"/>
        <end position="70"/>
    </location>
</feature>
<keyword evidence="3" id="KW-0805">Transcription regulation</keyword>
<evidence type="ECO:0000256" key="8">
    <source>
        <dbReference type="PROSITE-ProRule" id="PRU00108"/>
    </source>
</evidence>
<dbReference type="GO" id="GO:0003677">
    <property type="term" value="F:DNA binding"/>
    <property type="evidence" value="ECO:0007669"/>
    <property type="project" value="UniProtKB-UniRule"/>
</dbReference>
<evidence type="ECO:0000313" key="12">
    <source>
        <dbReference type="EMBL" id="CAL5024018.1"/>
    </source>
</evidence>
<feature type="domain" description="Homeobox" evidence="11">
    <location>
        <begin position="120"/>
        <end position="180"/>
    </location>
</feature>
<evidence type="ECO:0000256" key="10">
    <source>
        <dbReference type="SAM" id="MobiDB-lite"/>
    </source>
</evidence>
<dbReference type="SMART" id="SM00340">
    <property type="entry name" value="HALZ"/>
    <property type="match status" value="1"/>
</dbReference>